<dbReference type="Proteomes" id="UP001500466">
    <property type="component" value="Unassembled WGS sequence"/>
</dbReference>
<protein>
    <submittedName>
        <fullName evidence="6">IucA/IucC family protein</fullName>
    </submittedName>
</protein>
<evidence type="ECO:0000313" key="6">
    <source>
        <dbReference type="EMBL" id="GAA4960362.1"/>
    </source>
</evidence>
<feature type="compositionally biased region" description="Pro residues" evidence="3">
    <location>
        <begin position="595"/>
        <end position="608"/>
    </location>
</feature>
<feature type="region of interest" description="Disordered" evidence="3">
    <location>
        <begin position="592"/>
        <end position="632"/>
    </location>
</feature>
<accession>A0ABP9H5G9</accession>
<dbReference type="InterPro" id="IPR007310">
    <property type="entry name" value="Aerobactin_biosyn_IucA/IucC_N"/>
</dbReference>
<feature type="region of interest" description="Disordered" evidence="3">
    <location>
        <begin position="1"/>
        <end position="42"/>
    </location>
</feature>
<gene>
    <name evidence="6" type="ORF">GCM10023205_24520</name>
</gene>
<dbReference type="InterPro" id="IPR022770">
    <property type="entry name" value="IucA/IucC-like_C"/>
</dbReference>
<dbReference type="RefSeq" id="WP_345675425.1">
    <property type="nucleotide sequence ID" value="NZ_BAABHS010000007.1"/>
</dbReference>
<evidence type="ECO:0000256" key="3">
    <source>
        <dbReference type="SAM" id="MobiDB-lite"/>
    </source>
</evidence>
<dbReference type="PANTHER" id="PTHR34384:SF5">
    <property type="entry name" value="L-2,3-DIAMINOPROPANOATE--CITRATE LIGASE"/>
    <property type="match status" value="1"/>
</dbReference>
<reference evidence="7" key="1">
    <citation type="journal article" date="2019" name="Int. J. Syst. Evol. Microbiol.">
        <title>The Global Catalogue of Microorganisms (GCM) 10K type strain sequencing project: providing services to taxonomists for standard genome sequencing and annotation.</title>
        <authorList>
            <consortium name="The Broad Institute Genomics Platform"/>
            <consortium name="The Broad Institute Genome Sequencing Center for Infectious Disease"/>
            <person name="Wu L."/>
            <person name="Ma J."/>
        </authorList>
    </citation>
    <scope>NUCLEOTIDE SEQUENCE [LARGE SCALE GENOMIC DNA]</scope>
    <source>
        <strain evidence="7">JCM 17986</strain>
    </source>
</reference>
<dbReference type="InterPro" id="IPR037455">
    <property type="entry name" value="LucA/IucC-like"/>
</dbReference>
<comment type="similarity">
    <text evidence="2">Belongs to the IucA/IucC family.</text>
</comment>
<comment type="pathway">
    <text evidence="1">Siderophore biosynthesis.</text>
</comment>
<sequence length="632" mass="66790">MTTAGARHPAAPPAGVPASRAGSRDDHGLPGDPLDDHDPDRVGNTAATEALLRCWVRERALPRPPSGEPLRIPLPATGIALDVPVRYWSAAGWHRFGAPRPAGSDGPDLDAVAVAALLARETPDATPATRTDTAARVADSARRAADHVRHRRAHPDDPPGTTPFLAAEQALLLGHPLHPTPKSRDGLTTAEAAAYAPELRGGFPLHWFAVHTDLVTQDSTLGTSAAQVLEELSDGLVGPADHVLVPVHPWQARDVAQRPGIRALLDVALVRDLGPGGPTWHPTSSVRTVYRAGAPVMLKLSLGLRITNSRRENLRKELLRGIEVDRILRAGLAAELHAAHPGFDIVRDRAWLAVDAPRTTGPERAESGLELVLRENPFGDTDTVCVAGLVAERPGLGPSRLAALVHGLAARTGRSTADIAHEWFTRYLAAVAAPVLWLDAHAGIALEAHQQNTLVVLDPDGWPAGGRYRDNQGYYFRASRTADLRDRLPAAGAASDTVVDDHVADERLAYYLGVNNLLGLVGALGAQHLADETPLLRTLRDTLAPHADHCGAARLLTGPPTLRCKANLMTRLHGLDELTGPVATQSVYVDIPNPLTVPPGPPPGPAPRDPASGTAASADEPTRATPGGALPA</sequence>
<evidence type="ECO:0000259" key="4">
    <source>
        <dbReference type="Pfam" id="PF04183"/>
    </source>
</evidence>
<keyword evidence="7" id="KW-1185">Reference proteome</keyword>
<dbReference type="PANTHER" id="PTHR34384">
    <property type="entry name" value="L-2,3-DIAMINOPROPANOATE--CITRATE LIGASE"/>
    <property type="match status" value="1"/>
</dbReference>
<dbReference type="EMBL" id="BAABHS010000007">
    <property type="protein sequence ID" value="GAA4960362.1"/>
    <property type="molecule type" value="Genomic_DNA"/>
</dbReference>
<evidence type="ECO:0000256" key="1">
    <source>
        <dbReference type="ARBA" id="ARBA00004924"/>
    </source>
</evidence>
<evidence type="ECO:0000256" key="2">
    <source>
        <dbReference type="ARBA" id="ARBA00007832"/>
    </source>
</evidence>
<dbReference type="Gene3D" id="1.10.510.40">
    <property type="match status" value="1"/>
</dbReference>
<evidence type="ECO:0000313" key="7">
    <source>
        <dbReference type="Proteomes" id="UP001500466"/>
    </source>
</evidence>
<feature type="compositionally biased region" description="Basic and acidic residues" evidence="3">
    <location>
        <begin position="22"/>
        <end position="41"/>
    </location>
</feature>
<feature type="domain" description="Aerobactin siderophore biosynthesis IucA/IucC N-terminal" evidence="4">
    <location>
        <begin position="164"/>
        <end position="391"/>
    </location>
</feature>
<proteinExistence type="inferred from homology"/>
<dbReference type="Gene3D" id="6.10.250.3370">
    <property type="match status" value="1"/>
</dbReference>
<name>A0ABP9H5G9_9ACTN</name>
<dbReference type="Pfam" id="PF06276">
    <property type="entry name" value="FhuF"/>
    <property type="match status" value="1"/>
</dbReference>
<evidence type="ECO:0000259" key="5">
    <source>
        <dbReference type="Pfam" id="PF06276"/>
    </source>
</evidence>
<feature type="domain" description="Aerobactin siderophore biosynthesis IucA/IucC-like C-terminal" evidence="5">
    <location>
        <begin position="422"/>
        <end position="579"/>
    </location>
</feature>
<comment type="caution">
    <text evidence="6">The sequence shown here is derived from an EMBL/GenBank/DDBJ whole genome shotgun (WGS) entry which is preliminary data.</text>
</comment>
<dbReference type="Pfam" id="PF04183">
    <property type="entry name" value="IucA_IucC"/>
    <property type="match status" value="1"/>
</dbReference>
<organism evidence="6 7">
    <name type="scientific">Yinghuangia aomiensis</name>
    <dbReference type="NCBI Taxonomy" id="676205"/>
    <lineage>
        <taxon>Bacteria</taxon>
        <taxon>Bacillati</taxon>
        <taxon>Actinomycetota</taxon>
        <taxon>Actinomycetes</taxon>
        <taxon>Kitasatosporales</taxon>
        <taxon>Streptomycetaceae</taxon>
        <taxon>Yinghuangia</taxon>
    </lineage>
</organism>